<dbReference type="Proteomes" id="UP000248349">
    <property type="component" value="Unassembled WGS sequence"/>
</dbReference>
<feature type="domain" description="Major facilitator superfamily (MFS) profile" evidence="6">
    <location>
        <begin position="1"/>
        <end position="155"/>
    </location>
</feature>
<reference evidence="7 8" key="1">
    <citation type="submission" date="2016-12" db="EMBL/GenBank/DDBJ databases">
        <title>The genomes of Aspergillus section Nigri reveals drivers in fungal speciation.</title>
        <authorList>
            <consortium name="DOE Joint Genome Institute"/>
            <person name="Vesth T.C."/>
            <person name="Nybo J."/>
            <person name="Theobald S."/>
            <person name="Brandl J."/>
            <person name="Frisvad J.C."/>
            <person name="Nielsen K.F."/>
            <person name="Lyhne E.K."/>
            <person name="Kogle M.E."/>
            <person name="Kuo A."/>
            <person name="Riley R."/>
            <person name="Clum A."/>
            <person name="Nolan M."/>
            <person name="Lipzen A."/>
            <person name="Salamov A."/>
            <person name="Henrissat B."/>
            <person name="Wiebenga A."/>
            <person name="De Vries R.P."/>
            <person name="Grigoriev I.V."/>
            <person name="Mortensen U.H."/>
            <person name="Andersen M.R."/>
            <person name="Baker S.E."/>
        </authorList>
    </citation>
    <scope>NUCLEOTIDE SEQUENCE [LARGE SCALE GENOMIC DNA]</scope>
    <source>
        <strain evidence="7 8">JOP 1030-1</strain>
    </source>
</reference>
<dbReference type="InterPro" id="IPR036259">
    <property type="entry name" value="MFS_trans_sf"/>
</dbReference>
<proteinExistence type="predicted"/>
<dbReference type="GO" id="GO:0016020">
    <property type="term" value="C:membrane"/>
    <property type="evidence" value="ECO:0007669"/>
    <property type="project" value="UniProtKB-SubCell"/>
</dbReference>
<protein>
    <submittedName>
        <fullName evidence="7">MFS general substrate transporter</fullName>
    </submittedName>
</protein>
<dbReference type="STRING" id="1450539.A0A319A4A5"/>
<evidence type="ECO:0000259" key="6">
    <source>
        <dbReference type="PROSITE" id="PS50850"/>
    </source>
</evidence>
<dbReference type="InterPro" id="IPR011701">
    <property type="entry name" value="MFS"/>
</dbReference>
<dbReference type="Pfam" id="PF07690">
    <property type="entry name" value="MFS_1"/>
    <property type="match status" value="1"/>
</dbReference>
<keyword evidence="4 5" id="KW-0472">Membrane</keyword>
<feature type="transmembrane region" description="Helical" evidence="5">
    <location>
        <begin position="71"/>
        <end position="90"/>
    </location>
</feature>
<feature type="transmembrane region" description="Helical" evidence="5">
    <location>
        <begin position="96"/>
        <end position="120"/>
    </location>
</feature>
<dbReference type="SUPFAM" id="SSF103473">
    <property type="entry name" value="MFS general substrate transporter"/>
    <property type="match status" value="1"/>
</dbReference>
<dbReference type="GeneID" id="37078531"/>
<keyword evidence="3 5" id="KW-1133">Transmembrane helix</keyword>
<comment type="subcellular location">
    <subcellularLocation>
        <location evidence="1">Membrane</location>
        <topology evidence="1">Multi-pass membrane protein</topology>
    </subcellularLocation>
</comment>
<dbReference type="OrthoDB" id="5296287at2759"/>
<dbReference type="Gene3D" id="1.20.1250.20">
    <property type="entry name" value="MFS general substrate transporter like domains"/>
    <property type="match status" value="1"/>
</dbReference>
<sequence>MTDYVRYILVGLRKIVFPTLTIVPTAPQILQEFNPHSKIDQTLLVTIWELGEGIGPIFIAPLSEKFGRLPVFHIGNILALCCLVASAMSVNMSMLIAFWFLTGCCLSILTLGPAIVGDLFHVEQTGRSMALVMGTQMIAHFISPVDGAHIAQSLG</sequence>
<evidence type="ECO:0000256" key="2">
    <source>
        <dbReference type="ARBA" id="ARBA00022692"/>
    </source>
</evidence>
<dbReference type="PROSITE" id="PS50850">
    <property type="entry name" value="MFS"/>
    <property type="match status" value="1"/>
</dbReference>
<evidence type="ECO:0000256" key="4">
    <source>
        <dbReference type="ARBA" id="ARBA00023136"/>
    </source>
</evidence>
<dbReference type="InterPro" id="IPR020846">
    <property type="entry name" value="MFS_dom"/>
</dbReference>
<name>A0A319A4A5_9EURO</name>
<evidence type="ECO:0000313" key="7">
    <source>
        <dbReference type="EMBL" id="PYH46968.1"/>
    </source>
</evidence>
<dbReference type="AlphaFoldDB" id="A0A319A4A5"/>
<gene>
    <name evidence="7" type="ORF">BP01DRAFT_381393</name>
</gene>
<dbReference type="PANTHER" id="PTHR23502">
    <property type="entry name" value="MAJOR FACILITATOR SUPERFAMILY"/>
    <property type="match status" value="1"/>
</dbReference>
<organism evidence="7 8">
    <name type="scientific">Aspergillus saccharolyticus JOP 1030-1</name>
    <dbReference type="NCBI Taxonomy" id="1450539"/>
    <lineage>
        <taxon>Eukaryota</taxon>
        <taxon>Fungi</taxon>
        <taxon>Dikarya</taxon>
        <taxon>Ascomycota</taxon>
        <taxon>Pezizomycotina</taxon>
        <taxon>Eurotiomycetes</taxon>
        <taxon>Eurotiomycetidae</taxon>
        <taxon>Eurotiales</taxon>
        <taxon>Aspergillaceae</taxon>
        <taxon>Aspergillus</taxon>
        <taxon>Aspergillus subgen. Circumdati</taxon>
    </lineage>
</organism>
<dbReference type="PANTHER" id="PTHR23502:SF163">
    <property type="entry name" value="MAJOR FACILITATOR SUPERFAMILY (MFS) PROFILE DOMAIN-CONTAINING PROTEIN"/>
    <property type="match status" value="1"/>
</dbReference>
<evidence type="ECO:0000256" key="1">
    <source>
        <dbReference type="ARBA" id="ARBA00004141"/>
    </source>
</evidence>
<keyword evidence="8" id="KW-1185">Reference proteome</keyword>
<accession>A0A319A4A5</accession>
<keyword evidence="2 5" id="KW-0812">Transmembrane</keyword>
<evidence type="ECO:0000256" key="5">
    <source>
        <dbReference type="SAM" id="Phobius"/>
    </source>
</evidence>
<dbReference type="GO" id="GO:0022857">
    <property type="term" value="F:transmembrane transporter activity"/>
    <property type="evidence" value="ECO:0007669"/>
    <property type="project" value="InterPro"/>
</dbReference>
<evidence type="ECO:0000256" key="3">
    <source>
        <dbReference type="ARBA" id="ARBA00022989"/>
    </source>
</evidence>
<dbReference type="EMBL" id="KZ821226">
    <property type="protein sequence ID" value="PYH46968.1"/>
    <property type="molecule type" value="Genomic_DNA"/>
</dbReference>
<evidence type="ECO:0000313" key="8">
    <source>
        <dbReference type="Proteomes" id="UP000248349"/>
    </source>
</evidence>
<dbReference type="RefSeq" id="XP_025432950.1">
    <property type="nucleotide sequence ID" value="XM_025577302.1"/>
</dbReference>